<sequence>MISGILTAVLLAAFLALTAWAYSPRRRSRFAEAAALPLADDVRARADDAGAP</sequence>
<name>A0A9X3YJX7_9GAMM</name>
<evidence type="ECO:0000313" key="1">
    <source>
        <dbReference type="EMBL" id="MDC8012610.1"/>
    </source>
</evidence>
<proteinExistence type="predicted"/>
<dbReference type="RefSeq" id="WP_263545056.1">
    <property type="nucleotide sequence ID" value="NZ_JAOVZO020000014.1"/>
</dbReference>
<dbReference type="AlphaFoldDB" id="A0A9X3YJX7"/>
<dbReference type="Pfam" id="PF05545">
    <property type="entry name" value="FixQ"/>
    <property type="match status" value="1"/>
</dbReference>
<comment type="caution">
    <text evidence="1">The sequence shown here is derived from an EMBL/GenBank/DDBJ whole genome shotgun (WGS) entry which is preliminary data.</text>
</comment>
<dbReference type="InterPro" id="IPR008621">
    <property type="entry name" value="Cbb3-typ_cyt_oxidase_comp"/>
</dbReference>
<gene>
    <name evidence="1" type="ORF">OD750_008625</name>
</gene>
<reference evidence="1" key="1">
    <citation type="submission" date="2023-02" db="EMBL/GenBank/DDBJ databases">
        <title>Tahibacter soli sp. nov. isolated from soil.</title>
        <authorList>
            <person name="Baek J.H."/>
            <person name="Lee J.K."/>
            <person name="Choi D.G."/>
            <person name="Jeon C.O."/>
        </authorList>
    </citation>
    <scope>NUCLEOTIDE SEQUENCE</scope>
    <source>
        <strain evidence="1">BL</strain>
    </source>
</reference>
<dbReference type="Proteomes" id="UP001139971">
    <property type="component" value="Unassembled WGS sequence"/>
</dbReference>
<organism evidence="1 2">
    <name type="scientific">Tahibacter soli</name>
    <dbReference type="NCBI Taxonomy" id="2983605"/>
    <lineage>
        <taxon>Bacteria</taxon>
        <taxon>Pseudomonadati</taxon>
        <taxon>Pseudomonadota</taxon>
        <taxon>Gammaproteobacteria</taxon>
        <taxon>Lysobacterales</taxon>
        <taxon>Rhodanobacteraceae</taxon>
        <taxon>Tahibacter</taxon>
    </lineage>
</organism>
<accession>A0A9X3YJX7</accession>
<dbReference type="EMBL" id="JAOVZO020000014">
    <property type="protein sequence ID" value="MDC8012610.1"/>
    <property type="molecule type" value="Genomic_DNA"/>
</dbReference>
<evidence type="ECO:0000313" key="2">
    <source>
        <dbReference type="Proteomes" id="UP001139971"/>
    </source>
</evidence>
<keyword evidence="2" id="KW-1185">Reference proteome</keyword>
<protein>
    <submittedName>
        <fullName evidence="1">Cbb3-type cytochrome c oxidase subunit 3</fullName>
    </submittedName>
</protein>